<evidence type="ECO:0000256" key="6">
    <source>
        <dbReference type="ARBA" id="ARBA00022777"/>
    </source>
</evidence>
<evidence type="ECO:0000256" key="5">
    <source>
        <dbReference type="ARBA" id="ARBA00022741"/>
    </source>
</evidence>
<dbReference type="PROSITE" id="PS50026">
    <property type="entry name" value="EGF_3"/>
    <property type="match status" value="1"/>
</dbReference>
<dbReference type="GO" id="GO:0005524">
    <property type="term" value="F:ATP binding"/>
    <property type="evidence" value="ECO:0007669"/>
    <property type="project" value="UniProtKB-UniRule"/>
</dbReference>
<dbReference type="FunFam" id="1.10.510.10:FF:001722">
    <property type="entry name" value="G-type lectin S-receptor-like serine/threonine-protein kinase B120"/>
    <property type="match status" value="1"/>
</dbReference>
<feature type="domain" description="Bulb-type lectin" evidence="18">
    <location>
        <begin position="748"/>
        <end position="870"/>
    </location>
</feature>
<dbReference type="InterPro" id="IPR011009">
    <property type="entry name" value="Kinase-like_dom_sf"/>
</dbReference>
<dbReference type="PANTHER" id="PTHR32444:SF130">
    <property type="entry name" value="RECEPTOR-LIKE SERINE_THREONINE-PROTEIN KINASE"/>
    <property type="match status" value="1"/>
</dbReference>
<dbReference type="SUPFAM" id="SSF56112">
    <property type="entry name" value="Protein kinase-like (PK-like)"/>
    <property type="match status" value="1"/>
</dbReference>
<evidence type="ECO:0000256" key="15">
    <source>
        <dbReference type="SAM" id="SignalP"/>
    </source>
</evidence>
<evidence type="ECO:0000256" key="12">
    <source>
        <dbReference type="PROSITE-ProRule" id="PRU00076"/>
    </source>
</evidence>
<dbReference type="Gene3D" id="3.30.200.20">
    <property type="entry name" value="Phosphorylase Kinase, domain 1"/>
    <property type="match status" value="1"/>
</dbReference>
<dbReference type="InterPro" id="IPR000742">
    <property type="entry name" value="EGF"/>
</dbReference>
<dbReference type="InterPro" id="IPR001245">
    <property type="entry name" value="Ser-Thr/Tyr_kinase_cat_dom"/>
</dbReference>
<evidence type="ECO:0000259" key="17">
    <source>
        <dbReference type="PROSITE" id="PS50026"/>
    </source>
</evidence>
<dbReference type="PANTHER" id="PTHR32444">
    <property type="entry name" value="BULB-TYPE LECTIN DOMAIN-CONTAINING PROTEIN"/>
    <property type="match status" value="1"/>
</dbReference>
<evidence type="ECO:0000256" key="14">
    <source>
        <dbReference type="SAM" id="Phobius"/>
    </source>
</evidence>
<dbReference type="PROSITE" id="PS50948">
    <property type="entry name" value="PAN"/>
    <property type="match status" value="1"/>
</dbReference>
<keyword evidence="14" id="KW-1133">Transmembrane helix</keyword>
<feature type="domain" description="Bulb-type lectin" evidence="18">
    <location>
        <begin position="23"/>
        <end position="146"/>
    </location>
</feature>
<dbReference type="GO" id="GO:0004674">
    <property type="term" value="F:protein serine/threonine kinase activity"/>
    <property type="evidence" value="ECO:0007669"/>
    <property type="project" value="UniProtKB-KW"/>
</dbReference>
<keyword evidence="3" id="KW-0808">Transferase</keyword>
<dbReference type="PROSITE" id="PS00107">
    <property type="entry name" value="PROTEIN_KINASE_ATP"/>
    <property type="match status" value="1"/>
</dbReference>
<dbReference type="SMART" id="SM00473">
    <property type="entry name" value="PAN_AP"/>
    <property type="match status" value="1"/>
</dbReference>
<dbReference type="InterPro" id="IPR036426">
    <property type="entry name" value="Bulb-type_lectin_dom_sf"/>
</dbReference>
<dbReference type="InterPro" id="IPR017441">
    <property type="entry name" value="Protein_kinase_ATP_BS"/>
</dbReference>
<evidence type="ECO:0000256" key="10">
    <source>
        <dbReference type="ARBA" id="ARBA00047899"/>
    </source>
</evidence>
<keyword evidence="5 13" id="KW-0547">Nucleotide-binding</keyword>
<evidence type="ECO:0000256" key="9">
    <source>
        <dbReference type="ARBA" id="ARBA00023180"/>
    </source>
</evidence>
<evidence type="ECO:0000259" key="16">
    <source>
        <dbReference type="PROSITE" id="PS50011"/>
    </source>
</evidence>
<keyword evidence="6" id="KW-0418">Kinase</keyword>
<evidence type="ECO:0000256" key="4">
    <source>
        <dbReference type="ARBA" id="ARBA00022729"/>
    </source>
</evidence>
<accession>A0A2N9FW96</accession>
<dbReference type="InterPro" id="IPR000719">
    <property type="entry name" value="Prot_kinase_dom"/>
</dbReference>
<dbReference type="InterPro" id="IPR001480">
    <property type="entry name" value="Bulb-type_lectin_dom"/>
</dbReference>
<evidence type="ECO:0000256" key="8">
    <source>
        <dbReference type="ARBA" id="ARBA00023157"/>
    </source>
</evidence>
<dbReference type="InterPro" id="IPR000858">
    <property type="entry name" value="S_locus_glycoprot_dom"/>
</dbReference>
<feature type="binding site" evidence="13">
    <location>
        <position position="539"/>
    </location>
    <ligand>
        <name>ATP</name>
        <dbReference type="ChEBI" id="CHEBI:30616"/>
    </ligand>
</feature>
<dbReference type="SMART" id="SM00108">
    <property type="entry name" value="B_lectin"/>
    <property type="match status" value="2"/>
</dbReference>
<dbReference type="Pfam" id="PF08276">
    <property type="entry name" value="PAN_2"/>
    <property type="match status" value="1"/>
</dbReference>
<dbReference type="GO" id="GO:0048544">
    <property type="term" value="P:recognition of pollen"/>
    <property type="evidence" value="ECO:0007669"/>
    <property type="project" value="InterPro"/>
</dbReference>
<dbReference type="PROSITE" id="PS50011">
    <property type="entry name" value="PROTEIN_KINASE_DOM"/>
    <property type="match status" value="1"/>
</dbReference>
<keyword evidence="4 15" id="KW-0732">Signal</keyword>
<dbReference type="Pfam" id="PF07714">
    <property type="entry name" value="PK_Tyr_Ser-Thr"/>
    <property type="match status" value="2"/>
</dbReference>
<dbReference type="Pfam" id="PF00954">
    <property type="entry name" value="S_locus_glycop"/>
    <property type="match status" value="1"/>
</dbReference>
<feature type="transmembrane region" description="Helical" evidence="14">
    <location>
        <begin position="447"/>
        <end position="469"/>
    </location>
</feature>
<evidence type="ECO:0000256" key="13">
    <source>
        <dbReference type="PROSITE-ProRule" id="PRU10141"/>
    </source>
</evidence>
<protein>
    <recommendedName>
        <fullName evidence="1">non-specific serine/threonine protein kinase</fullName>
        <ecNumber evidence="1">2.7.11.1</ecNumber>
    </recommendedName>
</protein>
<organism evidence="20">
    <name type="scientific">Fagus sylvatica</name>
    <name type="common">Beechnut</name>
    <dbReference type="NCBI Taxonomy" id="28930"/>
    <lineage>
        <taxon>Eukaryota</taxon>
        <taxon>Viridiplantae</taxon>
        <taxon>Streptophyta</taxon>
        <taxon>Embryophyta</taxon>
        <taxon>Tracheophyta</taxon>
        <taxon>Spermatophyta</taxon>
        <taxon>Magnoliopsida</taxon>
        <taxon>eudicotyledons</taxon>
        <taxon>Gunneridae</taxon>
        <taxon>Pentapetalae</taxon>
        <taxon>rosids</taxon>
        <taxon>fabids</taxon>
        <taxon>Fagales</taxon>
        <taxon>Fagaceae</taxon>
        <taxon>Fagus</taxon>
    </lineage>
</organism>
<evidence type="ECO:0000259" key="18">
    <source>
        <dbReference type="PROSITE" id="PS50927"/>
    </source>
</evidence>
<keyword evidence="2" id="KW-0723">Serine/threonine-protein kinase</keyword>
<dbReference type="EMBL" id="OIVN01001520">
    <property type="protein sequence ID" value="SPC94876.1"/>
    <property type="molecule type" value="Genomic_DNA"/>
</dbReference>
<dbReference type="Gene3D" id="2.90.10.10">
    <property type="entry name" value="Bulb-type lectin domain"/>
    <property type="match status" value="2"/>
</dbReference>
<evidence type="ECO:0000259" key="19">
    <source>
        <dbReference type="PROSITE" id="PS50948"/>
    </source>
</evidence>
<dbReference type="CDD" id="cd00054">
    <property type="entry name" value="EGF_CA"/>
    <property type="match status" value="1"/>
</dbReference>
<dbReference type="EC" id="2.7.11.1" evidence="1"/>
<evidence type="ECO:0000256" key="11">
    <source>
        <dbReference type="ARBA" id="ARBA00048679"/>
    </source>
</evidence>
<feature type="domain" description="Apple" evidence="19">
    <location>
        <begin position="344"/>
        <end position="416"/>
    </location>
</feature>
<feature type="domain" description="EGF-like" evidence="17">
    <location>
        <begin position="280"/>
        <end position="323"/>
    </location>
</feature>
<keyword evidence="14" id="KW-0812">Transmembrane</keyword>
<dbReference type="InterPro" id="IPR003609">
    <property type="entry name" value="Pan_app"/>
</dbReference>
<dbReference type="PROSITE" id="PS50927">
    <property type="entry name" value="BULB_LECTIN"/>
    <property type="match status" value="2"/>
</dbReference>
<reference evidence="20" key="1">
    <citation type="submission" date="2018-02" db="EMBL/GenBank/DDBJ databases">
        <authorList>
            <person name="Cohen D.B."/>
            <person name="Kent A.D."/>
        </authorList>
    </citation>
    <scope>NUCLEOTIDE SEQUENCE</scope>
</reference>
<dbReference type="CDD" id="cd00028">
    <property type="entry name" value="B_lectin"/>
    <property type="match status" value="1"/>
</dbReference>
<feature type="signal peptide" evidence="15">
    <location>
        <begin position="1"/>
        <end position="22"/>
    </location>
</feature>
<keyword evidence="8" id="KW-1015">Disulfide bond</keyword>
<evidence type="ECO:0000256" key="2">
    <source>
        <dbReference type="ARBA" id="ARBA00022527"/>
    </source>
</evidence>
<comment type="catalytic activity">
    <reaction evidence="10">
        <text>L-threonyl-[protein] + ATP = O-phospho-L-threonyl-[protein] + ADP + H(+)</text>
        <dbReference type="Rhea" id="RHEA:46608"/>
        <dbReference type="Rhea" id="RHEA-COMP:11060"/>
        <dbReference type="Rhea" id="RHEA-COMP:11605"/>
        <dbReference type="ChEBI" id="CHEBI:15378"/>
        <dbReference type="ChEBI" id="CHEBI:30013"/>
        <dbReference type="ChEBI" id="CHEBI:30616"/>
        <dbReference type="ChEBI" id="CHEBI:61977"/>
        <dbReference type="ChEBI" id="CHEBI:456216"/>
        <dbReference type="EC" id="2.7.11.1"/>
    </reaction>
</comment>
<dbReference type="SUPFAM" id="SSF51110">
    <property type="entry name" value="alpha-D-mannose-specific plant lectins"/>
    <property type="match status" value="2"/>
</dbReference>
<evidence type="ECO:0000313" key="20">
    <source>
        <dbReference type="EMBL" id="SPC94876.1"/>
    </source>
</evidence>
<evidence type="ECO:0000256" key="7">
    <source>
        <dbReference type="ARBA" id="ARBA00022840"/>
    </source>
</evidence>
<sequence length="1065" mass="119798">MDAEKLFMSLILIILFFPFCTSLDTLTPNQSIKDGQSLISKEKNFALGFFSRGNSSNRYLGIWYVKVTQHNVVWVANRNDPINNTSGVLSINQFGNLVLHDGYNHLVWSTNVSVQGTIISPVAQLQDSGNLVLVQDNINEKMLWQSFDYPTDSLLPKMKLGLNRKTGLDRFLTSWKSQDDPGSGDCLYKMNPSGSPQAFLYKDSTPYYRSSPWPWQASSEATVSSGYKFDFVNNKGEVYFAFFLDDPSIISRFVVHNSGLVQHLTWNDDDLQWKELNSAPSYRCENYGQCGTNSKCHQEPKSPYDINTFECTCLPGYEPKSPRHWNLTDGSQGCVRKQSGMSMCGNGEGFVKVEHLKVPDTSNATWIDMSMSSTECEQACLSNCSCTAFTSVNIDGKGTGCLVWNGELMDILENSNTWRDLNVRVDANELATYTRKSKGFLGKKRQLAIIILSVAVPLFLVSLIAYLWLKKKRKTKGTKVSLEENELKGSSRHPDLSIFDLSCIVAATGNFSPTNKLGEGGFGSVFKGELPNGQHIAVKRLSKSSGQGKEEFKNEVMLIVKLQHRNLVKIFGCCIQEEEQMLIYEYMPNKSLDSFIFDHTRSSMLNWRKRFEIIDGIVRDAEMNPKISDFGIARIFKGDQLQDKTTRVVGTYGYMSPEYVVFGKFSTKSDVFSFGVILLEIVSGKKNNASYQNHPCLTLIGHVWELWREDRAFDIVDSSINESFVPHEVLRCIQIGLLCVQEDPMDRPPMSAVLLMLSSETTLPSPKQPAFVFRNTSNDLGLVAGGGFYSINGVTITMVEARNDPINDTSGVLSINQFGNLVLHDNYNRLFWSTNVSVQGTIASSVAQLQDSGNLVLVQDNNEKLLWQSFDYPTDTLLPHMKFGLNRITGLDRFLISWKSQDDPGTGDYLYKMNPSASPQVCLYRRSTQYWRSDPWPRQASSSATTSSGYKFNFVNNEDEVIFNGRNTGQHLITVCDNYGQCGANSICDLESPDDVNISLSVRVCQCYEPKGPRDWYLRPKVSKGLVWCVRDAVLRYRCVKEAVEEISMCVEWRRVCEGGTFEGS</sequence>
<dbReference type="Gene3D" id="1.10.510.10">
    <property type="entry name" value="Transferase(Phosphotransferase) domain 1"/>
    <property type="match status" value="1"/>
</dbReference>
<keyword evidence="12" id="KW-0245">EGF-like domain</keyword>
<keyword evidence="14" id="KW-0472">Membrane</keyword>
<feature type="chain" id="PRO_5014686345" description="non-specific serine/threonine protein kinase" evidence="15">
    <location>
        <begin position="23"/>
        <end position="1065"/>
    </location>
</feature>
<dbReference type="FunFam" id="2.90.10.30:FF:000003">
    <property type="entry name" value="Os04g0303100 protein"/>
    <property type="match status" value="2"/>
</dbReference>
<gene>
    <name evidence="20" type="ORF">FSB_LOCUS22758</name>
</gene>
<evidence type="ECO:0000256" key="1">
    <source>
        <dbReference type="ARBA" id="ARBA00012513"/>
    </source>
</evidence>
<comment type="catalytic activity">
    <reaction evidence="11">
        <text>L-seryl-[protein] + ATP = O-phospho-L-seryl-[protein] + ADP + H(+)</text>
        <dbReference type="Rhea" id="RHEA:17989"/>
        <dbReference type="Rhea" id="RHEA-COMP:9863"/>
        <dbReference type="Rhea" id="RHEA-COMP:11604"/>
        <dbReference type="ChEBI" id="CHEBI:15378"/>
        <dbReference type="ChEBI" id="CHEBI:29999"/>
        <dbReference type="ChEBI" id="CHEBI:30616"/>
        <dbReference type="ChEBI" id="CHEBI:83421"/>
        <dbReference type="ChEBI" id="CHEBI:456216"/>
        <dbReference type="EC" id="2.7.11.1"/>
    </reaction>
</comment>
<comment type="caution">
    <text evidence="12">Lacks conserved residue(s) required for the propagation of feature annotation.</text>
</comment>
<keyword evidence="7 13" id="KW-0067">ATP-binding</keyword>
<evidence type="ECO:0000256" key="3">
    <source>
        <dbReference type="ARBA" id="ARBA00022679"/>
    </source>
</evidence>
<keyword evidence="9" id="KW-0325">Glycoprotein</keyword>
<dbReference type="Pfam" id="PF01453">
    <property type="entry name" value="B_lectin"/>
    <property type="match status" value="2"/>
</dbReference>
<name>A0A2N9FW96_FAGSY</name>
<dbReference type="CDD" id="cd01098">
    <property type="entry name" value="PAN_AP_plant"/>
    <property type="match status" value="1"/>
</dbReference>
<dbReference type="FunFam" id="2.90.10.10:FF:000005">
    <property type="entry name" value="G-type lectin S-receptor-like serine/threonine-protein kinase"/>
    <property type="match status" value="1"/>
</dbReference>
<feature type="domain" description="Protein kinase" evidence="16">
    <location>
        <begin position="511"/>
        <end position="771"/>
    </location>
</feature>
<dbReference type="FunFam" id="3.30.200.20:FF:000195">
    <property type="entry name" value="G-type lectin S-receptor-like serine/threonine-protein kinase"/>
    <property type="match status" value="1"/>
</dbReference>
<dbReference type="AlphaFoldDB" id="A0A2N9FW96"/>
<proteinExistence type="predicted"/>